<organism evidence="2 3">
    <name type="scientific">Paenibacillus lignilyticus</name>
    <dbReference type="NCBI Taxonomy" id="1172615"/>
    <lineage>
        <taxon>Bacteria</taxon>
        <taxon>Bacillati</taxon>
        <taxon>Bacillota</taxon>
        <taxon>Bacilli</taxon>
        <taxon>Bacillales</taxon>
        <taxon>Paenibacillaceae</taxon>
        <taxon>Paenibacillus</taxon>
    </lineage>
</organism>
<comment type="caution">
    <text evidence="2">The sequence shown here is derived from an EMBL/GenBank/DDBJ whole genome shotgun (WGS) entry which is preliminary data.</text>
</comment>
<dbReference type="PANTHER" id="PTHR42767">
    <property type="entry name" value="ENDO-BETA-1,6-GALACTANASE"/>
    <property type="match status" value="1"/>
</dbReference>
<dbReference type="Gene3D" id="2.80.10.50">
    <property type="match status" value="3"/>
</dbReference>
<dbReference type="Pfam" id="PF14587">
    <property type="entry name" value="Glyco_hydr_30_2"/>
    <property type="match status" value="1"/>
</dbReference>
<dbReference type="SUPFAM" id="SSF50370">
    <property type="entry name" value="Ricin B-like lectins"/>
    <property type="match status" value="1"/>
</dbReference>
<dbReference type="InterPro" id="IPR000772">
    <property type="entry name" value="Ricin_B_lectin"/>
</dbReference>
<dbReference type="InterPro" id="IPR017853">
    <property type="entry name" value="GH"/>
</dbReference>
<evidence type="ECO:0000313" key="2">
    <source>
        <dbReference type="EMBL" id="MBP3964598.1"/>
    </source>
</evidence>
<dbReference type="PANTHER" id="PTHR42767:SF1">
    <property type="entry name" value="ENDO-BETA-1,6-GALACTANASE-LIKE DOMAIN-CONTAINING PROTEIN"/>
    <property type="match status" value="1"/>
</dbReference>
<name>A0ABS5CFH8_9BACL</name>
<dbReference type="SUPFAM" id="SSF51011">
    <property type="entry name" value="Glycosyl hydrolase domain"/>
    <property type="match status" value="1"/>
</dbReference>
<keyword evidence="3" id="KW-1185">Reference proteome</keyword>
<gene>
    <name evidence="2" type="ORF">I8J30_17910</name>
</gene>
<evidence type="ECO:0000313" key="3">
    <source>
        <dbReference type="Proteomes" id="UP000673394"/>
    </source>
</evidence>
<accession>A0ABS5CFH8</accession>
<dbReference type="InterPro" id="IPR013780">
    <property type="entry name" value="Glyco_hydro_b"/>
</dbReference>
<sequence>MNIVRYNIGGGENPAYPNHMDLRARIPGYKASAAASYDWTADANQRWVLNAAKSRINSSEFIAEAFANSPPWWMTKSGSVTGNTNADENLKVDMYDDFADYLTTVAQHFQSNWGVTFRTLSAFNEPSSAYWTFGNRQEGNRMYPANQQIMIGELYNSLTTKGLTTGISAPEETSIDLARDTINSYSAATKAKLVQYNSHTYGGSDRVGLNTAAGGKRIWNSEHGDGEANGITMSRNILWDIKYMKNSAWVYWQAVETPGGWGMIETDLNNAGANLGTFTVKKKYYSMAQWSKYIRPGYKILDIADGDSIAAYDSAGSKLVIVTVNDSSASNTVTYDLSQFANVTGSVTGTRTSGTENLAAVSGLALSNKKFTATVPAGSVSTFVVTGVSGVSTPTIDTSAYYKLVNRNSSKLMDVSQASQADGADVIQWTDNGGTNQMWQFVSVGSGYYKLVNRNSGKVLDVSGQSTADGGNVVQNTSGTGLSQQWQPVLVGSYYKLINRNSGKLADVSGASTADGGDVIQYFDNGGTNQQWQLVKVN</sequence>
<dbReference type="SMART" id="SM00458">
    <property type="entry name" value="RICIN"/>
    <property type="match status" value="1"/>
</dbReference>
<protein>
    <submittedName>
        <fullName evidence="2">RICIN domain-containing protein</fullName>
    </submittedName>
</protein>
<dbReference type="Gene3D" id="3.20.20.80">
    <property type="entry name" value="Glycosidases"/>
    <property type="match status" value="1"/>
</dbReference>
<feature type="domain" description="Ricin B lectin" evidence="1">
    <location>
        <begin position="399"/>
        <end position="535"/>
    </location>
</feature>
<dbReference type="InterPro" id="IPR039743">
    <property type="entry name" value="6GAL/EXGAL"/>
</dbReference>
<reference evidence="2 3" key="1">
    <citation type="submission" date="2021-04" db="EMBL/GenBank/DDBJ databases">
        <title>Paenibacillus sp. DLE-14 whole genome sequence.</title>
        <authorList>
            <person name="Ham Y.J."/>
        </authorList>
    </citation>
    <scope>NUCLEOTIDE SEQUENCE [LARGE SCALE GENOMIC DNA]</scope>
    <source>
        <strain evidence="2 3">DLE-14</strain>
    </source>
</reference>
<dbReference type="InterPro" id="IPR039514">
    <property type="entry name" value="6GAL-like"/>
</dbReference>
<dbReference type="PROSITE" id="PS50231">
    <property type="entry name" value="RICIN_B_LECTIN"/>
    <property type="match status" value="1"/>
</dbReference>
<dbReference type="Pfam" id="PF14200">
    <property type="entry name" value="RicinB_lectin_2"/>
    <property type="match status" value="2"/>
</dbReference>
<dbReference type="Proteomes" id="UP000673394">
    <property type="component" value="Unassembled WGS sequence"/>
</dbReference>
<dbReference type="Gene3D" id="2.60.40.1180">
    <property type="entry name" value="Golgi alpha-mannosidase II"/>
    <property type="match status" value="1"/>
</dbReference>
<proteinExistence type="predicted"/>
<dbReference type="SUPFAM" id="SSF51445">
    <property type="entry name" value="(Trans)glycosidases"/>
    <property type="match status" value="1"/>
</dbReference>
<dbReference type="EMBL" id="JAGKSP010000007">
    <property type="protein sequence ID" value="MBP3964598.1"/>
    <property type="molecule type" value="Genomic_DNA"/>
</dbReference>
<dbReference type="InterPro" id="IPR035992">
    <property type="entry name" value="Ricin_B-like_lectins"/>
</dbReference>
<evidence type="ECO:0000259" key="1">
    <source>
        <dbReference type="SMART" id="SM00458"/>
    </source>
</evidence>